<accession>D3HTR5</accession>
<sequence>MVLSTMKIKTLLCIDPLQDYELIDCDLLRQLGVSPFFLIKDELKFVKDRENLLVSSFSFEELLAICDSFRPDYIVCFSEDMFVDIAKIREKLNIAGMSLNTAMLLSHKDLMYQKLEGLFSYPKTTSLIHSPNLKLIKEKLSVEEIFIKPINSSGSYETYHIKTEEEFCNFITNKKESDDKYIVQAYVGDDLYHSELAVFDRSILFVEARKYTHPNHLMVSKNLPIFSLNVLDAHQRKLILDASVNVCQLLEFNNGVLHTEFFMSEDGYIQFIETNARPPGIGLNKLYQKKYSISLETILCCIVCEVEPPRLVKNKSHYVCGYFPRKNGVIKKINKPELSVQNEWTLFVRPDDTSEQMAHMSKSAMVICWDDSITKINQTGNFLAEQDIVEIY</sequence>
<proteinExistence type="predicted"/>
<evidence type="ECO:0000313" key="7">
    <source>
        <dbReference type="Proteomes" id="UP000001060"/>
    </source>
</evidence>
<dbReference type="PROSITE" id="PS50975">
    <property type="entry name" value="ATP_GRASP"/>
    <property type="match status" value="1"/>
</dbReference>
<dbReference type="HOGENOM" id="CLU_713286_0_0_6"/>
<keyword evidence="1" id="KW-0436">Ligase</keyword>
<dbReference type="AlphaFoldDB" id="D3HTR5"/>
<dbReference type="Proteomes" id="UP000001060">
    <property type="component" value="Plasmid pLLO"/>
</dbReference>
<dbReference type="GO" id="GO:0005524">
    <property type="term" value="F:ATP binding"/>
    <property type="evidence" value="ECO:0007669"/>
    <property type="project" value="UniProtKB-UniRule"/>
</dbReference>
<dbReference type="Gene3D" id="3.30.470.20">
    <property type="entry name" value="ATP-grasp fold, B domain"/>
    <property type="match status" value="1"/>
</dbReference>
<reference evidence="6 7" key="1">
    <citation type="journal article" date="2010" name="PLoS Genet.">
        <title>Analysis of the Legionella longbeachae genome and transcriptome uncovers unique strategies to cause Legionnaires' disease.</title>
        <authorList>
            <person name="Cazalet C."/>
            <person name="Gomez-Valero L."/>
            <person name="Rusniok C."/>
            <person name="Lomma M."/>
            <person name="Dervins-Ravault D."/>
            <person name="Newton H."/>
            <person name="Sansom F."/>
            <person name="Jarraud S."/>
            <person name="Zidane N."/>
            <person name="Ma L."/>
            <person name="Bouchier C."/>
            <person name="Etienne J."/>
            <person name="Hartland E."/>
            <person name="Buchrieser C."/>
        </authorList>
    </citation>
    <scope>NUCLEOTIDE SEQUENCE [LARGE SCALE GENOMIC DNA]</scope>
    <source>
        <strain evidence="6 7">NSW150</strain>
        <plasmid evidence="6">pLLO</plasmid>
    </source>
</reference>
<feature type="domain" description="ATP-grasp" evidence="5">
    <location>
        <begin position="113"/>
        <end position="304"/>
    </location>
</feature>
<geneLocation type="plasmid" evidence="6 7">
    <name>pLLO</name>
</geneLocation>
<evidence type="ECO:0000313" key="6">
    <source>
        <dbReference type="EMBL" id="CBJ13923.1"/>
    </source>
</evidence>
<dbReference type="PANTHER" id="PTHR43585:SF2">
    <property type="entry name" value="ATP-GRASP ENZYME FSQD"/>
    <property type="match status" value="1"/>
</dbReference>
<dbReference type="PANTHER" id="PTHR43585">
    <property type="entry name" value="FUMIPYRROLE BIOSYNTHESIS PROTEIN C"/>
    <property type="match status" value="1"/>
</dbReference>
<dbReference type="InterPro" id="IPR052032">
    <property type="entry name" value="ATP-dep_AA_Ligase"/>
</dbReference>
<evidence type="ECO:0000256" key="4">
    <source>
        <dbReference type="PROSITE-ProRule" id="PRU00409"/>
    </source>
</evidence>
<gene>
    <name evidence="6" type="ordered locus">LLO_p0007</name>
</gene>
<dbReference type="KEGG" id="llo:LLO_p0007"/>
<keyword evidence="7" id="KW-1185">Reference proteome</keyword>
<keyword evidence="6" id="KW-0614">Plasmid</keyword>
<evidence type="ECO:0000259" key="5">
    <source>
        <dbReference type="PROSITE" id="PS50975"/>
    </source>
</evidence>
<evidence type="ECO:0000256" key="1">
    <source>
        <dbReference type="ARBA" id="ARBA00022598"/>
    </source>
</evidence>
<name>D3HTR5_LEGLN</name>
<protein>
    <recommendedName>
        <fullName evidence="5">ATP-grasp domain-containing protein</fullName>
    </recommendedName>
</protein>
<keyword evidence="3 4" id="KW-0067">ATP-binding</keyword>
<dbReference type="InterPro" id="IPR011761">
    <property type="entry name" value="ATP-grasp"/>
</dbReference>
<evidence type="ECO:0000256" key="3">
    <source>
        <dbReference type="ARBA" id="ARBA00022840"/>
    </source>
</evidence>
<dbReference type="SUPFAM" id="SSF56059">
    <property type="entry name" value="Glutathione synthetase ATP-binding domain-like"/>
    <property type="match status" value="1"/>
</dbReference>
<keyword evidence="2 4" id="KW-0547">Nucleotide-binding</keyword>
<dbReference type="eggNOG" id="COG1181">
    <property type="taxonomic scope" value="Bacteria"/>
</dbReference>
<dbReference type="EMBL" id="FN650141">
    <property type="protein sequence ID" value="CBJ13923.1"/>
    <property type="molecule type" value="Genomic_DNA"/>
</dbReference>
<dbReference type="GO" id="GO:0016874">
    <property type="term" value="F:ligase activity"/>
    <property type="evidence" value="ECO:0007669"/>
    <property type="project" value="UniProtKB-KW"/>
</dbReference>
<dbReference type="GO" id="GO:0046872">
    <property type="term" value="F:metal ion binding"/>
    <property type="evidence" value="ECO:0007669"/>
    <property type="project" value="InterPro"/>
</dbReference>
<organism evidence="6 7">
    <name type="scientific">Legionella longbeachae serogroup 1 (strain NSW150)</name>
    <dbReference type="NCBI Taxonomy" id="661367"/>
    <lineage>
        <taxon>Bacteria</taxon>
        <taxon>Pseudomonadati</taxon>
        <taxon>Pseudomonadota</taxon>
        <taxon>Gammaproteobacteria</taxon>
        <taxon>Legionellales</taxon>
        <taxon>Legionellaceae</taxon>
        <taxon>Legionella</taxon>
    </lineage>
</organism>
<evidence type="ECO:0000256" key="2">
    <source>
        <dbReference type="ARBA" id="ARBA00022741"/>
    </source>
</evidence>
<dbReference type="Gene3D" id="3.40.50.20">
    <property type="match status" value="1"/>
</dbReference>